<gene>
    <name evidence="1" type="ORF">Cflav_PD0411</name>
</gene>
<reference evidence="1 2" key="1">
    <citation type="journal article" date="2011" name="J. Bacteriol.">
        <title>Genome sequence of 'Pedosphaera parvula' Ellin514, an aerobic Verrucomicrobial isolate from pasture soil.</title>
        <authorList>
            <person name="Kant R."/>
            <person name="van Passel M.W."/>
            <person name="Sangwan P."/>
            <person name="Palva A."/>
            <person name="Lucas S."/>
            <person name="Copeland A."/>
            <person name="Lapidus A."/>
            <person name="Glavina Del Rio T."/>
            <person name="Dalin E."/>
            <person name="Tice H."/>
            <person name="Bruce D."/>
            <person name="Goodwin L."/>
            <person name="Pitluck S."/>
            <person name="Chertkov O."/>
            <person name="Larimer F.W."/>
            <person name="Land M.L."/>
            <person name="Hauser L."/>
            <person name="Brettin T.S."/>
            <person name="Detter J.C."/>
            <person name="Han S."/>
            <person name="de Vos W.M."/>
            <person name="Janssen P.H."/>
            <person name="Smidt H."/>
        </authorList>
    </citation>
    <scope>NUCLEOTIDE SEQUENCE [LARGE SCALE GENOMIC DNA]</scope>
    <source>
        <strain evidence="1 2">Ellin514</strain>
    </source>
</reference>
<evidence type="ECO:0008006" key="3">
    <source>
        <dbReference type="Google" id="ProtNLM"/>
    </source>
</evidence>
<dbReference type="SUPFAM" id="SSF56112">
    <property type="entry name" value="Protein kinase-like (PK-like)"/>
    <property type="match status" value="1"/>
</dbReference>
<proteinExistence type="predicted"/>
<dbReference type="AlphaFoldDB" id="B9XSC5"/>
<sequence>MAASPPISWAELFQAKGQADCHLQFRTVKKAGQPFLLLPDSRLLAARSLSLYPAQTSKARLARKALSVALKLGMPLPLEKVTLAIVTGDPFASFLKELVGGKPGRFPSFALLAGNPNVEGRRFILLLFDERDQPAVVVKAGIGESASRLIRKESAFLQSAPPSIGGLPEFLRTLSSVKVEALALRYIEGDSPQGEVGDGIGNILANWIDRQKRVGIEDVPAWQNLKERTSSNPLLARLTGEFANLNFHPAIFHGDFAPWNIKVSSKDGTWTVLDWERGEKIGFPTWDWLHYVIQTGILVDKLATEKLVERLQTLFGAREFQNYLKLSGLEGAEKYLAIAYLLYSVEVLQQTEGRQRATELLARLAHNWIARE</sequence>
<dbReference type="Proteomes" id="UP000003688">
    <property type="component" value="Unassembled WGS sequence"/>
</dbReference>
<evidence type="ECO:0000313" key="2">
    <source>
        <dbReference type="Proteomes" id="UP000003688"/>
    </source>
</evidence>
<dbReference type="RefSeq" id="WP_007418708.1">
    <property type="nucleotide sequence ID" value="NZ_ABOX02000077.1"/>
</dbReference>
<protein>
    <recommendedName>
        <fullName evidence="3">Aminoglycoside phosphotransferase domain-containing protein</fullName>
    </recommendedName>
</protein>
<keyword evidence="2" id="KW-1185">Reference proteome</keyword>
<comment type="caution">
    <text evidence="1">The sequence shown here is derived from an EMBL/GenBank/DDBJ whole genome shotgun (WGS) entry which is preliminary data.</text>
</comment>
<dbReference type="STRING" id="320771.Cflav_PD0411"/>
<dbReference type="Gene3D" id="3.90.1200.10">
    <property type="match status" value="1"/>
</dbReference>
<accession>B9XSC5</accession>
<evidence type="ECO:0000313" key="1">
    <source>
        <dbReference type="EMBL" id="EEF57258.1"/>
    </source>
</evidence>
<organism evidence="1 2">
    <name type="scientific">Pedosphaera parvula (strain Ellin514)</name>
    <dbReference type="NCBI Taxonomy" id="320771"/>
    <lineage>
        <taxon>Bacteria</taxon>
        <taxon>Pseudomonadati</taxon>
        <taxon>Verrucomicrobiota</taxon>
        <taxon>Pedosphaerae</taxon>
        <taxon>Pedosphaerales</taxon>
        <taxon>Pedosphaeraceae</taxon>
        <taxon>Pedosphaera</taxon>
    </lineage>
</organism>
<dbReference type="OrthoDB" id="198258at2"/>
<dbReference type="InterPro" id="IPR011009">
    <property type="entry name" value="Kinase-like_dom_sf"/>
</dbReference>
<dbReference type="EMBL" id="ABOX02000077">
    <property type="protein sequence ID" value="EEF57258.1"/>
    <property type="molecule type" value="Genomic_DNA"/>
</dbReference>
<name>B9XSC5_PEDPL</name>